<keyword evidence="6" id="KW-0539">Nucleus</keyword>
<dbReference type="GO" id="GO:0003677">
    <property type="term" value="F:DNA binding"/>
    <property type="evidence" value="ECO:0007669"/>
    <property type="project" value="UniProtKB-KW"/>
</dbReference>
<reference evidence="8 9" key="1">
    <citation type="journal article" date="2018" name="IMA Fungus">
        <title>IMA Genome-F 9: Draft genome sequence of Annulohypoxylon stygium, Aspergillus mulundensis, Berkeleyomyces basicola (syn. Thielaviopsis basicola), Ceratocystis smalleyi, two Cercospora beticola strains, Coleophoma cylindrospora, Fusarium fracticaudum, Phialophora cf. hyalina, and Morchella septimelata.</title>
        <authorList>
            <person name="Wingfield B.D."/>
            <person name="Bills G.F."/>
            <person name="Dong Y."/>
            <person name="Huang W."/>
            <person name="Nel W.J."/>
            <person name="Swalarsk-Parry B.S."/>
            <person name="Vaghefi N."/>
            <person name="Wilken P.M."/>
            <person name="An Z."/>
            <person name="de Beer Z.W."/>
            <person name="De Vos L."/>
            <person name="Chen L."/>
            <person name="Duong T.A."/>
            <person name="Gao Y."/>
            <person name="Hammerbacher A."/>
            <person name="Kikkert J.R."/>
            <person name="Li Y."/>
            <person name="Li H."/>
            <person name="Li K."/>
            <person name="Li Q."/>
            <person name="Liu X."/>
            <person name="Ma X."/>
            <person name="Naidoo K."/>
            <person name="Pethybridge S.J."/>
            <person name="Sun J."/>
            <person name="Steenkamp E.T."/>
            <person name="van der Nest M.A."/>
            <person name="van Wyk S."/>
            <person name="Wingfield M.J."/>
            <person name="Xiong C."/>
            <person name="Yue Q."/>
            <person name="Zhang X."/>
        </authorList>
    </citation>
    <scope>NUCLEOTIDE SEQUENCE [LARGE SCALE GENOMIC DNA]</scope>
    <source>
        <strain evidence="8 9">BP 5553</strain>
    </source>
</reference>
<dbReference type="PROSITE" id="PS00463">
    <property type="entry name" value="ZN2_CY6_FUNGAL_1"/>
    <property type="match status" value="1"/>
</dbReference>
<dbReference type="AlphaFoldDB" id="A0A370TY46"/>
<keyword evidence="9" id="KW-1185">Reference proteome</keyword>
<dbReference type="OrthoDB" id="2593732at2759"/>
<dbReference type="GO" id="GO:0000981">
    <property type="term" value="F:DNA-binding transcription factor activity, RNA polymerase II-specific"/>
    <property type="evidence" value="ECO:0007669"/>
    <property type="project" value="InterPro"/>
</dbReference>
<dbReference type="Pfam" id="PF00172">
    <property type="entry name" value="Zn_clus"/>
    <property type="match status" value="1"/>
</dbReference>
<comment type="caution">
    <text evidence="8">The sequence shown here is derived from an EMBL/GenBank/DDBJ whole genome shotgun (WGS) entry which is preliminary data.</text>
</comment>
<evidence type="ECO:0000313" key="8">
    <source>
        <dbReference type="EMBL" id="RDL40440.1"/>
    </source>
</evidence>
<dbReference type="Gene3D" id="4.10.240.10">
    <property type="entry name" value="Zn(2)-C6 fungal-type DNA-binding domain"/>
    <property type="match status" value="1"/>
</dbReference>
<keyword evidence="5" id="KW-0804">Transcription</keyword>
<evidence type="ECO:0000256" key="1">
    <source>
        <dbReference type="ARBA" id="ARBA00022723"/>
    </source>
</evidence>
<evidence type="ECO:0000256" key="6">
    <source>
        <dbReference type="ARBA" id="ARBA00023242"/>
    </source>
</evidence>
<dbReference type="Pfam" id="PF11951">
    <property type="entry name" value="Fungal_trans_2"/>
    <property type="match status" value="1"/>
</dbReference>
<dbReference type="GeneID" id="43593268"/>
<dbReference type="EMBL" id="NPIC01000001">
    <property type="protein sequence ID" value="RDL40440.1"/>
    <property type="molecule type" value="Genomic_DNA"/>
</dbReference>
<evidence type="ECO:0000256" key="3">
    <source>
        <dbReference type="ARBA" id="ARBA00023015"/>
    </source>
</evidence>
<dbReference type="InterPro" id="IPR036864">
    <property type="entry name" value="Zn2-C6_fun-type_DNA-bd_sf"/>
</dbReference>
<accession>A0A370TY46</accession>
<evidence type="ECO:0000256" key="2">
    <source>
        <dbReference type="ARBA" id="ARBA00022833"/>
    </source>
</evidence>
<dbReference type="SMART" id="SM00066">
    <property type="entry name" value="GAL4"/>
    <property type="match status" value="1"/>
</dbReference>
<sequence length="577" mass="64475">MTEANTTTKRARRCGTKTRTGCKTCKIRHIKCDEAKPWCQKCTSTGRKCDGYIIPGAEDRGILNSDGKTSAITLPRAVSRLPGNPQERRGFHYFINQTSPELNGFFTTGFWERLVLQASHVEPSLRHTVVAIGALHEEFSQTPTDGRLAQVVGGRLPFAVKQYTKAIGHLRRSLATGDHDPLTALMSCILFVCFDCLRGYYHTAMVHLKSGMKILRDLRAQSKERDPTIENIIAPLLVRLSVQSILYVDTSQPEQRKRFATELRPVILSAETVPEVFDSLDEARASMNECADGLFKTFYISEAHLAATEQSDCTLEHLKRYALMLSQWNVTFEKFMNAKSQSFSSREIRGAALLKVHHIASSIMSTIVPGPEDMRPICQAVNCPTAFVKFSAEFRIIINLCTSLITAVEEDAKNGKPPLTFSTDLGLIAPLYYTAMKPACPMLRQDALALLKRCPRKEGMWDSFVAVKLVTQYWQIEDQERDRREAVMGETGICVPQAKLADLAFFEGNSWEWVWPNTSEITPAALVLNSGGLIENRALDNVEAHKNINAFDEFGAFEGRGLGFDIMESQGDDGLFE</sequence>
<keyword evidence="4 8" id="KW-0238">DNA-binding</keyword>
<feature type="domain" description="Zn(2)-C6 fungal-type" evidence="7">
    <location>
        <begin position="21"/>
        <end position="49"/>
    </location>
</feature>
<dbReference type="PANTHER" id="PTHR36206:SF4">
    <property type="entry name" value="HYPOTHETICAL CONSERVED PROTEIN (EUROFUNG)-RELATED"/>
    <property type="match status" value="1"/>
</dbReference>
<keyword evidence="1" id="KW-0479">Metal-binding</keyword>
<evidence type="ECO:0000256" key="4">
    <source>
        <dbReference type="ARBA" id="ARBA00023125"/>
    </source>
</evidence>
<proteinExistence type="predicted"/>
<dbReference type="GO" id="GO:0008270">
    <property type="term" value="F:zinc ion binding"/>
    <property type="evidence" value="ECO:0007669"/>
    <property type="project" value="InterPro"/>
</dbReference>
<gene>
    <name evidence="8" type="ORF">BP5553_00419</name>
</gene>
<dbReference type="Proteomes" id="UP000254866">
    <property type="component" value="Unassembled WGS sequence"/>
</dbReference>
<evidence type="ECO:0000256" key="5">
    <source>
        <dbReference type="ARBA" id="ARBA00023163"/>
    </source>
</evidence>
<evidence type="ECO:0000259" key="7">
    <source>
        <dbReference type="PROSITE" id="PS50048"/>
    </source>
</evidence>
<dbReference type="PANTHER" id="PTHR36206">
    <property type="entry name" value="ASPERCRYPTIN BIOSYNTHESIS CLUSTER-SPECIFIC TRANSCRIPTION REGULATOR ATNN-RELATED"/>
    <property type="match status" value="1"/>
</dbReference>
<evidence type="ECO:0000313" key="9">
    <source>
        <dbReference type="Proteomes" id="UP000254866"/>
    </source>
</evidence>
<keyword evidence="3" id="KW-0805">Transcription regulation</keyword>
<dbReference type="PROSITE" id="PS50048">
    <property type="entry name" value="ZN2_CY6_FUNGAL_2"/>
    <property type="match status" value="1"/>
</dbReference>
<keyword evidence="2" id="KW-0862">Zinc</keyword>
<protein>
    <submittedName>
        <fullName evidence="8">Zn2 DNA-binding protein</fullName>
    </submittedName>
</protein>
<dbReference type="InterPro" id="IPR052360">
    <property type="entry name" value="Transcr_Regulatory_Proteins"/>
</dbReference>
<dbReference type="InterPro" id="IPR021858">
    <property type="entry name" value="Fun_TF"/>
</dbReference>
<name>A0A370TY46_9HELO</name>
<organism evidence="8 9">
    <name type="scientific">Venustampulla echinocandica</name>
    <dbReference type="NCBI Taxonomy" id="2656787"/>
    <lineage>
        <taxon>Eukaryota</taxon>
        <taxon>Fungi</taxon>
        <taxon>Dikarya</taxon>
        <taxon>Ascomycota</taxon>
        <taxon>Pezizomycotina</taxon>
        <taxon>Leotiomycetes</taxon>
        <taxon>Helotiales</taxon>
        <taxon>Pleuroascaceae</taxon>
        <taxon>Venustampulla</taxon>
    </lineage>
</organism>
<dbReference type="RefSeq" id="XP_031873096.1">
    <property type="nucleotide sequence ID" value="XM_032009042.1"/>
</dbReference>
<dbReference type="InterPro" id="IPR001138">
    <property type="entry name" value="Zn2Cys6_DnaBD"/>
</dbReference>
<dbReference type="SUPFAM" id="SSF57701">
    <property type="entry name" value="Zn2/Cys6 DNA-binding domain"/>
    <property type="match status" value="1"/>
</dbReference>
<dbReference type="STRING" id="2656787.A0A370TY46"/>